<name>A0A1B7K3D1_9ENTR</name>
<reference evidence="2 3" key="1">
    <citation type="submission" date="2016-04" db="EMBL/GenBank/DDBJ databases">
        <title>ATOL: Assembling a taxonomically balanced genome-scale reconstruction of the evolutionary history of the Enterobacteriaceae.</title>
        <authorList>
            <person name="Plunkett G.III."/>
            <person name="Neeno-Eckwall E.C."/>
            <person name="Glasner J.D."/>
            <person name="Perna N.T."/>
        </authorList>
    </citation>
    <scope>NUCLEOTIDE SEQUENCE [LARGE SCALE GENOMIC DNA]</scope>
    <source>
        <strain evidence="2 3">ATCC 51603</strain>
    </source>
</reference>
<proteinExistence type="predicted"/>
<feature type="chain" id="PRO_5008595798" description="Secreted protein" evidence="1">
    <location>
        <begin position="20"/>
        <end position="95"/>
    </location>
</feature>
<evidence type="ECO:0008006" key="4">
    <source>
        <dbReference type="Google" id="ProtNLM"/>
    </source>
</evidence>
<evidence type="ECO:0000313" key="2">
    <source>
        <dbReference type="EMBL" id="OAT54534.1"/>
    </source>
</evidence>
<protein>
    <recommendedName>
        <fullName evidence="4">Secreted protein</fullName>
    </recommendedName>
</protein>
<accession>A0A1B7K3D1</accession>
<sequence length="95" mass="9827">MKKSLLVIVLLGLSATAAAGEAHFCGSPEVGALETGRQDITDSTVFTCGGGIKGTLPDLAKQGWKVVQVSDQMASSSSSDPSKATVYSRLIIQKD</sequence>
<comment type="caution">
    <text evidence="2">The sequence shown here is derived from an EMBL/GenBank/DDBJ whole genome shotgun (WGS) entry which is preliminary data.</text>
</comment>
<evidence type="ECO:0000313" key="3">
    <source>
        <dbReference type="Proteomes" id="UP000078386"/>
    </source>
</evidence>
<gene>
    <name evidence="2" type="ORF">M989_01531</name>
</gene>
<dbReference type="PATRIC" id="fig|1354264.4.peg.1592"/>
<feature type="signal peptide" evidence="1">
    <location>
        <begin position="1"/>
        <end position="19"/>
    </location>
</feature>
<organism evidence="2 3">
    <name type="scientific">Kluyvera georgiana ATCC 51603</name>
    <dbReference type="NCBI Taxonomy" id="1354264"/>
    <lineage>
        <taxon>Bacteria</taxon>
        <taxon>Pseudomonadati</taxon>
        <taxon>Pseudomonadota</taxon>
        <taxon>Gammaproteobacteria</taxon>
        <taxon>Enterobacterales</taxon>
        <taxon>Enterobacteriaceae</taxon>
        <taxon>Kluyvera</taxon>
    </lineage>
</organism>
<dbReference type="RefSeq" id="WP_064543947.1">
    <property type="nucleotide sequence ID" value="NZ_LXEU01000037.1"/>
</dbReference>
<keyword evidence="3" id="KW-1185">Reference proteome</keyword>
<dbReference type="Proteomes" id="UP000078386">
    <property type="component" value="Unassembled WGS sequence"/>
</dbReference>
<dbReference type="EMBL" id="LXEU01000037">
    <property type="protein sequence ID" value="OAT54534.1"/>
    <property type="molecule type" value="Genomic_DNA"/>
</dbReference>
<dbReference type="AlphaFoldDB" id="A0A1B7K3D1"/>
<evidence type="ECO:0000256" key="1">
    <source>
        <dbReference type="SAM" id="SignalP"/>
    </source>
</evidence>
<keyword evidence="1" id="KW-0732">Signal</keyword>